<dbReference type="GO" id="GO:0005737">
    <property type="term" value="C:cytoplasm"/>
    <property type="evidence" value="ECO:0007669"/>
    <property type="project" value="UniProtKB-SubCell"/>
</dbReference>
<dbReference type="Pfam" id="PF16360">
    <property type="entry name" value="GTP-bdg_M"/>
    <property type="match status" value="1"/>
</dbReference>
<dbReference type="InterPro" id="IPR016496">
    <property type="entry name" value="GTPase_HflX"/>
</dbReference>
<evidence type="ECO:0000256" key="2">
    <source>
        <dbReference type="ARBA" id="ARBA00022490"/>
    </source>
</evidence>
<dbReference type="FunFam" id="3.40.50.300:FF:000173">
    <property type="entry name" value="GTPase HflX"/>
    <property type="match status" value="1"/>
</dbReference>
<sequence>MELFDRQKDAVGQGERTLLVYVELPSTRNIHNAKSEFRELAESSGLDIVEAIQVNRNSTKAQYYIGTGKVDEIALMVKELELDLVIFSPELSPSQERNLEKTLECQVMDRTGLILDIFALRANSFEGKLQVELAQLRHLSTRLVRGWTHLERQKGGIGMRGPGETQLETDKRLIAVRIKNITKRLDKVHKQRDLGRKSRVKNELPMIALAGYTNAGKSTLFNTLTDAGVFAHDQLFATLDSTIRRVILPASGEAVIADTVGFIQDLPHDLVDAFKSTLEETKRSDVLLHIVDASDEYNIEKIGQVEDIILEIGADKIPTILVMNKIDCLADFKPRMDRDKDGRIYRVWISAQAGSGIDFLYQALAEQLSGMMTRAKIQLDVQSAYIRSEIHNIGYIHNEKVDDFGAWVLEINVTNHYLSKLLNKQGVELLWEQKPQQK</sequence>
<dbReference type="PROSITE" id="PS51705">
    <property type="entry name" value="G_HFLX"/>
    <property type="match status" value="1"/>
</dbReference>
<evidence type="ECO:0000256" key="4">
    <source>
        <dbReference type="ARBA" id="ARBA00022741"/>
    </source>
</evidence>
<keyword evidence="6" id="KW-0342">GTP-binding</keyword>
<evidence type="ECO:0000259" key="7">
    <source>
        <dbReference type="PROSITE" id="PS51705"/>
    </source>
</evidence>
<dbReference type="FunFam" id="3.40.50.11060:FF:000001">
    <property type="entry name" value="GTPase HflX"/>
    <property type="match status" value="1"/>
</dbReference>
<dbReference type="HAMAP" id="MF_00900">
    <property type="entry name" value="GTPase_HflX"/>
    <property type="match status" value="1"/>
</dbReference>
<dbReference type="Gene3D" id="6.10.250.2860">
    <property type="match status" value="1"/>
</dbReference>
<keyword evidence="4" id="KW-0547">Nucleotide-binding</keyword>
<dbReference type="GO" id="GO:0043022">
    <property type="term" value="F:ribosome binding"/>
    <property type="evidence" value="ECO:0007669"/>
    <property type="project" value="TreeGrafter"/>
</dbReference>
<dbReference type="NCBIfam" id="NF008280">
    <property type="entry name" value="PRK11058.1"/>
    <property type="match status" value="1"/>
</dbReference>
<dbReference type="CDD" id="cd01878">
    <property type="entry name" value="HflX"/>
    <property type="match status" value="1"/>
</dbReference>
<dbReference type="SUPFAM" id="SSF52540">
    <property type="entry name" value="P-loop containing nucleoside triphosphate hydrolases"/>
    <property type="match status" value="1"/>
</dbReference>
<dbReference type="Gene3D" id="3.40.50.11060">
    <property type="entry name" value="GTPase HflX, N-terminal domain"/>
    <property type="match status" value="1"/>
</dbReference>
<dbReference type="InterPro" id="IPR025121">
    <property type="entry name" value="GTPase_HflX_N"/>
</dbReference>
<evidence type="ECO:0000256" key="3">
    <source>
        <dbReference type="ARBA" id="ARBA00022723"/>
    </source>
</evidence>
<evidence type="ECO:0000256" key="5">
    <source>
        <dbReference type="ARBA" id="ARBA00022842"/>
    </source>
</evidence>
<dbReference type="EMBL" id="FPHX01000019">
    <property type="protein sequence ID" value="SFV83892.1"/>
    <property type="molecule type" value="Genomic_DNA"/>
</dbReference>
<organism evidence="8">
    <name type="scientific">hydrothermal vent metagenome</name>
    <dbReference type="NCBI Taxonomy" id="652676"/>
    <lineage>
        <taxon>unclassified sequences</taxon>
        <taxon>metagenomes</taxon>
        <taxon>ecological metagenomes</taxon>
    </lineage>
</organism>
<dbReference type="PANTHER" id="PTHR10229:SF0">
    <property type="entry name" value="GTP-BINDING PROTEIN 6-RELATED"/>
    <property type="match status" value="1"/>
</dbReference>
<accession>A0A1W1DQY3</accession>
<dbReference type="InterPro" id="IPR032305">
    <property type="entry name" value="GTP-bd_M"/>
</dbReference>
<dbReference type="Pfam" id="PF13167">
    <property type="entry name" value="GTP-bdg_N"/>
    <property type="match status" value="1"/>
</dbReference>
<comment type="subcellular location">
    <subcellularLocation>
        <location evidence="1">Cytoplasm</location>
    </subcellularLocation>
</comment>
<name>A0A1W1DQY3_9ZZZZ</name>
<dbReference type="Gene3D" id="3.40.50.300">
    <property type="entry name" value="P-loop containing nucleotide triphosphate hydrolases"/>
    <property type="match status" value="1"/>
</dbReference>
<dbReference type="PRINTS" id="PR00326">
    <property type="entry name" value="GTP1OBG"/>
</dbReference>
<proteinExistence type="inferred from homology"/>
<keyword evidence="3" id="KW-0479">Metal-binding</keyword>
<dbReference type="InterPro" id="IPR027417">
    <property type="entry name" value="P-loop_NTPase"/>
</dbReference>
<dbReference type="InterPro" id="IPR042108">
    <property type="entry name" value="GTPase_HflX_N_sf"/>
</dbReference>
<reference evidence="8" key="1">
    <citation type="submission" date="2016-10" db="EMBL/GenBank/DDBJ databases">
        <authorList>
            <person name="de Groot N.N."/>
        </authorList>
    </citation>
    <scope>NUCLEOTIDE SEQUENCE</scope>
</reference>
<dbReference type="InterPro" id="IPR030394">
    <property type="entry name" value="G_HFLX_dom"/>
</dbReference>
<dbReference type="Pfam" id="PF01926">
    <property type="entry name" value="MMR_HSR1"/>
    <property type="match status" value="1"/>
</dbReference>
<gene>
    <name evidence="8" type="ORF">MNB_SUP05-9-1070</name>
</gene>
<dbReference type="NCBIfam" id="TIGR03156">
    <property type="entry name" value="GTP_HflX"/>
    <property type="match status" value="1"/>
</dbReference>
<dbReference type="AlphaFoldDB" id="A0A1W1DQY3"/>
<dbReference type="PIRSF" id="PIRSF006809">
    <property type="entry name" value="GTP-binding_hflX_prd"/>
    <property type="match status" value="1"/>
</dbReference>
<keyword evidence="2" id="KW-0963">Cytoplasm</keyword>
<dbReference type="PANTHER" id="PTHR10229">
    <property type="entry name" value="GTP-BINDING PROTEIN HFLX"/>
    <property type="match status" value="1"/>
</dbReference>
<keyword evidence="5" id="KW-0460">Magnesium</keyword>
<protein>
    <submittedName>
        <fullName evidence="8">GTP-binding protein HflX</fullName>
    </submittedName>
</protein>
<evidence type="ECO:0000256" key="1">
    <source>
        <dbReference type="ARBA" id="ARBA00004496"/>
    </source>
</evidence>
<feature type="domain" description="Hflx-type G" evidence="7">
    <location>
        <begin position="205"/>
        <end position="372"/>
    </location>
</feature>
<evidence type="ECO:0000313" key="8">
    <source>
        <dbReference type="EMBL" id="SFV83892.1"/>
    </source>
</evidence>
<evidence type="ECO:0000256" key="6">
    <source>
        <dbReference type="ARBA" id="ARBA00023134"/>
    </source>
</evidence>
<dbReference type="GO" id="GO:0046872">
    <property type="term" value="F:metal ion binding"/>
    <property type="evidence" value="ECO:0007669"/>
    <property type="project" value="UniProtKB-KW"/>
</dbReference>
<dbReference type="GO" id="GO:0005525">
    <property type="term" value="F:GTP binding"/>
    <property type="evidence" value="ECO:0007669"/>
    <property type="project" value="UniProtKB-KW"/>
</dbReference>
<dbReference type="InterPro" id="IPR006073">
    <property type="entry name" value="GTP-bd"/>
</dbReference>